<dbReference type="AlphaFoldDB" id="B1HPD0"/>
<reference evidence="1 2" key="1">
    <citation type="journal article" date="2008" name="J. Bacteriol.">
        <title>Complete genome sequence of the mosquitocidal bacterium Bacillus sphaericus C3-41 and comparison with those of closely related Bacillus species.</title>
        <authorList>
            <person name="Hu X."/>
            <person name="Fan W."/>
            <person name="Han B."/>
            <person name="Liu H."/>
            <person name="Zheng D."/>
            <person name="Li Q."/>
            <person name="Dong W."/>
            <person name="Yan J."/>
            <person name="Gao M."/>
            <person name="Berry C."/>
            <person name="Yuan Z."/>
        </authorList>
    </citation>
    <scope>NUCLEOTIDE SEQUENCE [LARGE SCALE GENOMIC DNA]</scope>
    <source>
        <strain evidence="1 2">C3-41</strain>
    </source>
</reference>
<dbReference type="Proteomes" id="UP000002164">
    <property type="component" value="Chromosome"/>
</dbReference>
<evidence type="ECO:0000313" key="2">
    <source>
        <dbReference type="Proteomes" id="UP000002164"/>
    </source>
</evidence>
<evidence type="ECO:0000313" key="1">
    <source>
        <dbReference type="EMBL" id="ACA40576.1"/>
    </source>
</evidence>
<proteinExistence type="predicted"/>
<organism evidence="1 2">
    <name type="scientific">Lysinibacillus sphaericus (strain C3-41)</name>
    <dbReference type="NCBI Taxonomy" id="444177"/>
    <lineage>
        <taxon>Bacteria</taxon>
        <taxon>Bacillati</taxon>
        <taxon>Bacillota</taxon>
        <taxon>Bacilli</taxon>
        <taxon>Bacillales</taxon>
        <taxon>Bacillaceae</taxon>
        <taxon>Lysinibacillus</taxon>
    </lineage>
</organism>
<name>B1HPD0_LYSSC</name>
<accession>B1HPD0</accession>
<dbReference type="HOGENOM" id="CLU_3253674_0_0_9"/>
<dbReference type="EMBL" id="CP000817">
    <property type="protein sequence ID" value="ACA40576.1"/>
    <property type="molecule type" value="Genomic_DNA"/>
</dbReference>
<dbReference type="EnsemblBacteria" id="ACA40576">
    <property type="protein sequence ID" value="ACA40576"/>
    <property type="gene ID" value="Bsph_3061"/>
</dbReference>
<protein>
    <submittedName>
        <fullName evidence="1">Uncharacterized protein</fullName>
    </submittedName>
</protein>
<dbReference type="KEGG" id="lsp:Bsph_3061"/>
<gene>
    <name evidence="1" type="ordered locus">Bsph_3061</name>
</gene>
<sequence length="42" mass="4625">MGLLGKVGAYLSLQGLGKVIEISGNRYLFAQLINQEVRMDKT</sequence>